<sequence>MLGGLISAGASLLSGAISAVGTACSAIGGTVISTGRVMIDAINGGLPMVARICDAALTVGKGLGVFATEHNEVDMYELGMRTERAVEEGTTSEQFDNNQAYIDYLREKITLSNEDRINLKNLSDSDKLKYACIGSAMTIATIKEKYEIDIPETFWSITTDLGIQPEKFKPMLDIFENAKLQPDLNGFMKGELSSDLQRSIYDLIDERLSGVLGKEIVDKLIS</sequence>
<organism evidence="2 3">
    <name type="scientific">Acinetobacter towneri</name>
    <dbReference type="NCBI Taxonomy" id="202956"/>
    <lineage>
        <taxon>Bacteria</taxon>
        <taxon>Pseudomonadati</taxon>
        <taxon>Pseudomonadota</taxon>
        <taxon>Gammaproteobacteria</taxon>
        <taxon>Moraxellales</taxon>
        <taxon>Moraxellaceae</taxon>
        <taxon>Acinetobacter</taxon>
    </lineage>
</organism>
<evidence type="ECO:0000256" key="1">
    <source>
        <dbReference type="SAM" id="SignalP"/>
    </source>
</evidence>
<name>A0A1E8E2F0_9GAMM</name>
<dbReference type="AlphaFoldDB" id="A0A1E8E2F0"/>
<evidence type="ECO:0000313" key="3">
    <source>
        <dbReference type="Proteomes" id="UP000186931"/>
    </source>
</evidence>
<comment type="caution">
    <text evidence="2">The sequence shown here is derived from an EMBL/GenBank/DDBJ whole genome shotgun (WGS) entry which is preliminary data.</text>
</comment>
<protein>
    <recommendedName>
        <fullName evidence="4">DUF637 domain-containing protein</fullName>
    </recommendedName>
</protein>
<dbReference type="STRING" id="202956.BJN41_09985"/>
<feature type="chain" id="PRO_5009213306" description="DUF637 domain-containing protein" evidence="1">
    <location>
        <begin position="20"/>
        <end position="222"/>
    </location>
</feature>
<proteinExistence type="predicted"/>
<dbReference type="RefSeq" id="WP_010111364.1">
    <property type="nucleotide sequence ID" value="NZ_MKQS01000008.1"/>
</dbReference>
<evidence type="ECO:0000313" key="2">
    <source>
        <dbReference type="EMBL" id="OFE43787.1"/>
    </source>
</evidence>
<keyword evidence="1" id="KW-0732">Signal</keyword>
<dbReference type="Proteomes" id="UP000186931">
    <property type="component" value="Unassembled WGS sequence"/>
</dbReference>
<feature type="signal peptide" evidence="1">
    <location>
        <begin position="1"/>
        <end position="19"/>
    </location>
</feature>
<dbReference type="EMBL" id="MKQS01000008">
    <property type="protein sequence ID" value="OFE43787.1"/>
    <property type="molecule type" value="Genomic_DNA"/>
</dbReference>
<gene>
    <name evidence="2" type="ORF">BJN41_09985</name>
</gene>
<accession>A0A1E8E2F0</accession>
<evidence type="ECO:0008006" key="4">
    <source>
        <dbReference type="Google" id="ProtNLM"/>
    </source>
</evidence>
<reference evidence="2 3" key="1">
    <citation type="submission" date="2016-10" db="EMBL/GenBank/DDBJ databases">
        <title>Genome of airborne Acinetobacter sp. 5-2Ac02 in the hospital environment: Species near to Acinetobacter towneri.</title>
        <authorList>
            <person name="Barbosa B."/>
            <person name="Fernandez-Garcia L."/>
            <person name="Gato E."/>
            <person name="Leao R."/>
            <person name="Albano R."/>
            <person name="Fernandez B."/>
            <person name="Fernandez-Cuenca F."/>
            <person name="Marques E."/>
            <person name="Tomas M."/>
        </authorList>
    </citation>
    <scope>NUCLEOTIDE SEQUENCE [LARGE SCALE GENOMIC DNA]</scope>
    <source>
        <strain evidence="2 3">5-2Ac02</strain>
    </source>
</reference>